<evidence type="ECO:0000313" key="1">
    <source>
        <dbReference type="EMBL" id="MBM9506364.1"/>
    </source>
</evidence>
<dbReference type="Pfam" id="PF19813">
    <property type="entry name" value="DUF6296"/>
    <property type="match status" value="1"/>
</dbReference>
<proteinExistence type="predicted"/>
<sequence>MLAMSRYAVTVPGPPGGHAPPEVIVVHLTAEVGVDGEPVYADSSGRYRFHISGQIARLIPGAAKGAKGRLCHRCLQALPLG</sequence>
<protein>
    <recommendedName>
        <fullName evidence="3">N-acetylmuramoyl-L-alanine amidase</fullName>
    </recommendedName>
</protein>
<name>A0ABS2TSP9_9ACTN</name>
<dbReference type="RefSeq" id="WP_205358203.1">
    <property type="nucleotide sequence ID" value="NZ_JADKYB010000008.1"/>
</dbReference>
<reference evidence="1 2" key="1">
    <citation type="submission" date="2021-01" db="EMBL/GenBank/DDBJ databases">
        <title>Streptomyces acididurans sp. nov., isolated from a peat swamp forest soil.</title>
        <authorList>
            <person name="Chantavorakit T."/>
            <person name="Duangmal K."/>
        </authorList>
    </citation>
    <scope>NUCLEOTIDE SEQUENCE [LARGE SCALE GENOMIC DNA]</scope>
    <source>
        <strain evidence="1 2">KK5PA1</strain>
    </source>
</reference>
<gene>
    <name evidence="1" type="ORF">ITX44_17750</name>
</gene>
<dbReference type="InterPro" id="IPR046263">
    <property type="entry name" value="DUF6296"/>
</dbReference>
<organism evidence="1 2">
    <name type="scientific">Actinacidiphila acididurans</name>
    <dbReference type="NCBI Taxonomy" id="2784346"/>
    <lineage>
        <taxon>Bacteria</taxon>
        <taxon>Bacillati</taxon>
        <taxon>Actinomycetota</taxon>
        <taxon>Actinomycetes</taxon>
        <taxon>Kitasatosporales</taxon>
        <taxon>Streptomycetaceae</taxon>
        <taxon>Actinacidiphila</taxon>
    </lineage>
</organism>
<dbReference type="EMBL" id="JADKYB010000008">
    <property type="protein sequence ID" value="MBM9506364.1"/>
    <property type="molecule type" value="Genomic_DNA"/>
</dbReference>
<accession>A0ABS2TSP9</accession>
<keyword evidence="2" id="KW-1185">Reference proteome</keyword>
<dbReference type="Proteomes" id="UP000749040">
    <property type="component" value="Unassembled WGS sequence"/>
</dbReference>
<comment type="caution">
    <text evidence="1">The sequence shown here is derived from an EMBL/GenBank/DDBJ whole genome shotgun (WGS) entry which is preliminary data.</text>
</comment>
<evidence type="ECO:0008006" key="3">
    <source>
        <dbReference type="Google" id="ProtNLM"/>
    </source>
</evidence>
<evidence type="ECO:0000313" key="2">
    <source>
        <dbReference type="Proteomes" id="UP000749040"/>
    </source>
</evidence>